<gene>
    <name evidence="2" type="ORF">M5X12_14880</name>
</gene>
<sequence>MKKKWPAIAISSLLLFVLFMPLQTYAHNGHVPSSTDTLLYQDMLLLMLLPHIQKAVNNYYDKILTTNPIVYPYEINIIEAARASMNRRYDFLIMFEVQPVVGPHIAVGKDRITLELSPLLLSTVKINSYSHIETNELPPNWQHILRIKFSSTTSLLQNSDTHI</sequence>
<dbReference type="EMBL" id="JAMDNP010000023">
    <property type="protein sequence ID" value="MCY9761857.1"/>
    <property type="molecule type" value="Genomic_DNA"/>
</dbReference>
<feature type="signal peptide" evidence="1">
    <location>
        <begin position="1"/>
        <end position="26"/>
    </location>
</feature>
<keyword evidence="3" id="KW-1185">Reference proteome</keyword>
<accession>A0ABT4GYR1</accession>
<dbReference type="RefSeq" id="WP_268593595.1">
    <property type="nucleotide sequence ID" value="NZ_JAKOBS010000001.1"/>
</dbReference>
<dbReference type="InterPro" id="IPR024984">
    <property type="entry name" value="DUF3888"/>
</dbReference>
<name>A0ABT4GYR1_PAEAL</name>
<evidence type="ECO:0000313" key="2">
    <source>
        <dbReference type="EMBL" id="MCY9761857.1"/>
    </source>
</evidence>
<proteinExistence type="predicted"/>
<comment type="caution">
    <text evidence="2">The sequence shown here is derived from an EMBL/GenBank/DDBJ whole genome shotgun (WGS) entry which is preliminary data.</text>
</comment>
<dbReference type="Pfam" id="PF13027">
    <property type="entry name" value="DUF3888"/>
    <property type="match status" value="1"/>
</dbReference>
<feature type="chain" id="PRO_5045213774" evidence="1">
    <location>
        <begin position="27"/>
        <end position="163"/>
    </location>
</feature>
<protein>
    <submittedName>
        <fullName evidence="2">DUF3888 domain-containing protein</fullName>
    </submittedName>
</protein>
<keyword evidence="1" id="KW-0732">Signal</keyword>
<evidence type="ECO:0000256" key="1">
    <source>
        <dbReference type="SAM" id="SignalP"/>
    </source>
</evidence>
<organism evidence="2 3">
    <name type="scientific">Paenibacillus alvei</name>
    <name type="common">Bacillus alvei</name>
    <dbReference type="NCBI Taxonomy" id="44250"/>
    <lineage>
        <taxon>Bacteria</taxon>
        <taxon>Bacillati</taxon>
        <taxon>Bacillota</taxon>
        <taxon>Bacilli</taxon>
        <taxon>Bacillales</taxon>
        <taxon>Paenibacillaceae</taxon>
        <taxon>Paenibacillus</taxon>
    </lineage>
</organism>
<evidence type="ECO:0000313" key="3">
    <source>
        <dbReference type="Proteomes" id="UP001527181"/>
    </source>
</evidence>
<dbReference type="Proteomes" id="UP001527181">
    <property type="component" value="Unassembled WGS sequence"/>
</dbReference>
<reference evidence="2 3" key="1">
    <citation type="submission" date="2022-05" db="EMBL/GenBank/DDBJ databases">
        <title>Genome Sequencing of Bee-Associated Microbes.</title>
        <authorList>
            <person name="Dunlap C."/>
        </authorList>
    </citation>
    <scope>NUCLEOTIDE SEQUENCE [LARGE SCALE GENOMIC DNA]</scope>
    <source>
        <strain evidence="2 3">NRRL B-04010</strain>
    </source>
</reference>